<evidence type="ECO:0000259" key="1">
    <source>
        <dbReference type="PROSITE" id="PS51269"/>
    </source>
</evidence>
<dbReference type="PhylomeDB" id="A7SK29"/>
<dbReference type="AlphaFoldDB" id="A7SK29"/>
<accession>A7SK29</accession>
<dbReference type="KEGG" id="nve:5507343"/>
<dbReference type="eggNOG" id="ENOG502RHPY">
    <property type="taxonomic scope" value="Eukaryota"/>
</dbReference>
<dbReference type="HOGENOM" id="CLU_118635_0_0_1"/>
<dbReference type="PROSITE" id="PS51269">
    <property type="entry name" value="COMM"/>
    <property type="match status" value="1"/>
</dbReference>
<proteinExistence type="predicted"/>
<dbReference type="InterPro" id="IPR017920">
    <property type="entry name" value="COMM"/>
</dbReference>
<dbReference type="Pfam" id="PF20923">
    <property type="entry name" value="COMMD9_HN"/>
    <property type="match status" value="1"/>
</dbReference>
<evidence type="ECO:0000313" key="3">
    <source>
        <dbReference type="Proteomes" id="UP000001593"/>
    </source>
</evidence>
<feature type="non-terminal residue" evidence="2">
    <location>
        <position position="1"/>
    </location>
</feature>
<dbReference type="EMBL" id="DS469683">
    <property type="protein sequence ID" value="EDO35919.1"/>
    <property type="molecule type" value="Genomic_DNA"/>
</dbReference>
<dbReference type="InParanoid" id="A7SK29"/>
<keyword evidence="3" id="KW-1185">Reference proteome</keyword>
<dbReference type="STRING" id="45351.A7SK29"/>
<dbReference type="OMA" id="WREDISK"/>
<reference evidence="2 3" key="1">
    <citation type="journal article" date="2007" name="Science">
        <title>Sea anemone genome reveals ancestral eumetazoan gene repertoire and genomic organization.</title>
        <authorList>
            <person name="Putnam N.H."/>
            <person name="Srivastava M."/>
            <person name="Hellsten U."/>
            <person name="Dirks B."/>
            <person name="Chapman J."/>
            <person name="Salamov A."/>
            <person name="Terry A."/>
            <person name="Shapiro H."/>
            <person name="Lindquist E."/>
            <person name="Kapitonov V.V."/>
            <person name="Jurka J."/>
            <person name="Genikhovich G."/>
            <person name="Grigoriev I.V."/>
            <person name="Lucas S.M."/>
            <person name="Steele R.E."/>
            <person name="Finnerty J.R."/>
            <person name="Technau U."/>
            <person name="Martindale M.Q."/>
            <person name="Rokhsar D.S."/>
        </authorList>
    </citation>
    <scope>NUCLEOTIDE SEQUENCE [LARGE SCALE GENOMIC DNA]</scope>
    <source>
        <strain evidence="3">CH2 X CH6</strain>
    </source>
</reference>
<evidence type="ECO:0000313" key="2">
    <source>
        <dbReference type="EMBL" id="EDO35919.1"/>
    </source>
</evidence>
<dbReference type="OrthoDB" id="64318at2759"/>
<dbReference type="PANTHER" id="PTHR15663">
    <property type="entry name" value="COMM DOMAIN-CONTAINING PROTEIN 9"/>
    <property type="match status" value="1"/>
</dbReference>
<feature type="domain" description="COMM" evidence="1">
    <location>
        <begin position="64"/>
        <end position="138"/>
    </location>
</feature>
<dbReference type="Pfam" id="PF07258">
    <property type="entry name" value="COMM_domain"/>
    <property type="match status" value="1"/>
</dbReference>
<gene>
    <name evidence="2" type="ORF">NEMVEDRAFT_v1g121194</name>
</gene>
<organism evidence="2 3">
    <name type="scientific">Nematostella vectensis</name>
    <name type="common">Starlet sea anemone</name>
    <dbReference type="NCBI Taxonomy" id="45351"/>
    <lineage>
        <taxon>Eukaryota</taxon>
        <taxon>Metazoa</taxon>
        <taxon>Cnidaria</taxon>
        <taxon>Anthozoa</taxon>
        <taxon>Hexacorallia</taxon>
        <taxon>Actiniaria</taxon>
        <taxon>Edwardsiidae</taxon>
        <taxon>Nematostella</taxon>
    </lineage>
</organism>
<sequence>QLTASVVKMVKLALYEGITDAKDMFVMFPDTFHKNLRELLAKLIAENMPSWHASSIHDQVSLPRLVDFDWRVDVKTSSDAITRMSIPTCIMQLQVEETASHGGSMPTVRCLNVELTKEKLDTMLDGLGKIRDQLSSVAK</sequence>
<dbReference type="Proteomes" id="UP000001593">
    <property type="component" value="Unassembled WGS sequence"/>
</dbReference>
<protein>
    <recommendedName>
        <fullName evidence="1">COMM domain-containing protein</fullName>
    </recommendedName>
</protein>
<dbReference type="InterPro" id="IPR048676">
    <property type="entry name" value="COMMD9_N"/>
</dbReference>
<dbReference type="InterPro" id="IPR037360">
    <property type="entry name" value="COMMD9"/>
</dbReference>
<dbReference type="PANTHER" id="PTHR15663:SF4">
    <property type="entry name" value="COMM DOMAIN-CONTAINING PROTEIN 9"/>
    <property type="match status" value="1"/>
</dbReference>
<name>A7SK29_NEMVE</name>